<feature type="region of interest" description="Disordered" evidence="1">
    <location>
        <begin position="549"/>
        <end position="575"/>
    </location>
</feature>
<evidence type="ECO:0000313" key="3">
    <source>
        <dbReference type="Proteomes" id="UP000472335"/>
    </source>
</evidence>
<dbReference type="Proteomes" id="UP000472335">
    <property type="component" value="Unassembled WGS sequence"/>
</dbReference>
<dbReference type="SUPFAM" id="SSF48452">
    <property type="entry name" value="TPR-like"/>
    <property type="match status" value="1"/>
</dbReference>
<organism evidence="2 3">
    <name type="scientific">Streptomyces scabichelini</name>
    <dbReference type="NCBI Taxonomy" id="2711217"/>
    <lineage>
        <taxon>Bacteria</taxon>
        <taxon>Bacillati</taxon>
        <taxon>Actinomycetota</taxon>
        <taxon>Actinomycetes</taxon>
        <taxon>Kitasatosporales</taxon>
        <taxon>Streptomycetaceae</taxon>
        <taxon>Streptomyces</taxon>
    </lineage>
</organism>
<accession>A0A6G4VG97</accession>
<dbReference type="PANTHER" id="PTHR22845:SF5">
    <property type="entry name" value="APOPTOTIC PROTEASE-ACTIVATING FACTOR 1"/>
    <property type="match status" value="1"/>
</dbReference>
<protein>
    <submittedName>
        <fullName evidence="2">ATP-binding protein</fullName>
    </submittedName>
</protein>
<name>A0A6G4VG97_9ACTN</name>
<proteinExistence type="predicted"/>
<dbReference type="InterPro" id="IPR011990">
    <property type="entry name" value="TPR-like_helical_dom_sf"/>
</dbReference>
<feature type="compositionally biased region" description="Polar residues" evidence="1">
    <location>
        <begin position="817"/>
        <end position="830"/>
    </location>
</feature>
<dbReference type="GO" id="GO:0005524">
    <property type="term" value="F:ATP binding"/>
    <property type="evidence" value="ECO:0007669"/>
    <property type="project" value="UniProtKB-KW"/>
</dbReference>
<dbReference type="InterPro" id="IPR027417">
    <property type="entry name" value="P-loop_NTPase"/>
</dbReference>
<evidence type="ECO:0000313" key="2">
    <source>
        <dbReference type="EMBL" id="NGO12840.1"/>
    </source>
</evidence>
<dbReference type="Gene3D" id="1.25.40.10">
    <property type="entry name" value="Tetratricopeptide repeat domain"/>
    <property type="match status" value="1"/>
</dbReference>
<dbReference type="EMBL" id="JAAKZY010000158">
    <property type="protein sequence ID" value="NGO12840.1"/>
    <property type="molecule type" value="Genomic_DNA"/>
</dbReference>
<feature type="region of interest" description="Disordered" evidence="1">
    <location>
        <begin position="817"/>
        <end position="847"/>
    </location>
</feature>
<comment type="caution">
    <text evidence="2">The sequence shown here is derived from an EMBL/GenBank/DDBJ whole genome shotgun (WGS) entry which is preliminary data.</text>
</comment>
<dbReference type="GO" id="GO:0005829">
    <property type="term" value="C:cytosol"/>
    <property type="evidence" value="ECO:0007669"/>
    <property type="project" value="UniProtKB-ARBA"/>
</dbReference>
<evidence type="ECO:0000256" key="1">
    <source>
        <dbReference type="SAM" id="MobiDB-lite"/>
    </source>
</evidence>
<sequence length="847" mass="91767">MHADHGSIAFGHARHVTINADTAQGRRVYQAQRDQHITEVHHHVAPPGAVAVVEPIVSADEAVSDVFVGRRDELDSLLAVLTPESEAAGTVVVSAVAGLAGIGKTALAKQSAATAVGRGWFPGGAVFVDLHGYAPEPADRLRPVHVFAPMLYALGWEGEVADSAAGQAAQFHRLLTARAEAGRAVLLVLDNASVTEQVAELLPAARRHRVIVTSRHTLTPRGSRPLELGTLPPEQSVDLIRSQVQRWLGHDDGARLERVPGSLARLAELCGNLPLALHIVAALLVGDRTRLPSDLADDLTAARSRLDLLDDGDRAVRAAFDLSYQRLNDNQARQFRLIPLNPGPHLSSTAAAALSGVPGPEGHLLMEQLARAHLVERAGDRRWRQHDLIRAYAVELLDQHGDDQKPVVEQLLAHYVVAAEALAPVAAGVVVPEWATVQEAEQEHPNFMAALSMAVVFGYHDRALALSRVLVPHFERHRHFEEWESVSGYALDTAREVHDRQAEIWALTSLTRAQRAAGRVADADASVRRAVEVFAAMVAYQEQKWRGIQAPGAQREGGTEGGTEGATESVVPERDELRDADTYAEALGGLLEDPAERRRLWDLLLRLAEIALTAGAGDVSDECCRTALDACRRDGHQLGEARALALLGTLSFRALNDTEGAFSAIDAALTLCREQHPEVAGGILVRLAALHNATAQPHAAFEAGLEAVRLMESAGEDPARGAHRSHLGLAHVEMSIALAATLRFEEAFTHAERALQLCLLAQDADGEALALMHSGIAATYLREWHTAYERLSQATRLPLARRDRRLTGQLSRYLTTAQSQIANTHPSTADRTPFWRRRPRRPDGNGI</sequence>
<dbReference type="AlphaFoldDB" id="A0A6G4VG97"/>
<dbReference type="Gene3D" id="3.40.50.300">
    <property type="entry name" value="P-loop containing nucleotide triphosphate hydrolases"/>
    <property type="match status" value="1"/>
</dbReference>
<keyword evidence="2" id="KW-0067">ATP-binding</keyword>
<dbReference type="PRINTS" id="PR00364">
    <property type="entry name" value="DISEASERSIST"/>
</dbReference>
<keyword evidence="3" id="KW-1185">Reference proteome</keyword>
<dbReference type="RefSeq" id="WP_165265661.1">
    <property type="nucleotide sequence ID" value="NZ_JAAKZY010000158.1"/>
</dbReference>
<dbReference type="SUPFAM" id="SSF52540">
    <property type="entry name" value="P-loop containing nucleoside triphosphate hydrolases"/>
    <property type="match status" value="1"/>
</dbReference>
<dbReference type="PANTHER" id="PTHR22845">
    <property type="entry name" value="APOPTOTIC PROTEASE-ACTIVATING FACTOR 1"/>
    <property type="match status" value="1"/>
</dbReference>
<reference evidence="2 3" key="1">
    <citation type="submission" date="2020-02" db="EMBL/GenBank/DDBJ databases">
        <title>Whole-genome analyses of novel actinobacteria.</title>
        <authorList>
            <person name="Sahin N."/>
            <person name="Gencbay T."/>
        </authorList>
    </citation>
    <scope>NUCLEOTIDE SEQUENCE [LARGE SCALE GENOMIC DNA]</scope>
    <source>
        <strain evidence="2 3">HC44</strain>
    </source>
</reference>
<dbReference type="GO" id="GO:0043531">
    <property type="term" value="F:ADP binding"/>
    <property type="evidence" value="ECO:0007669"/>
    <property type="project" value="InterPro"/>
</dbReference>
<keyword evidence="2" id="KW-0547">Nucleotide-binding</keyword>
<gene>
    <name evidence="2" type="ORF">G5C60_35865</name>
</gene>